<evidence type="ECO:0000313" key="2">
    <source>
        <dbReference type="Proteomes" id="UP000789920"/>
    </source>
</evidence>
<dbReference type="EMBL" id="CAJVQC010071399">
    <property type="protein sequence ID" value="CAG8810548.1"/>
    <property type="molecule type" value="Genomic_DNA"/>
</dbReference>
<protein>
    <submittedName>
        <fullName evidence="1">14427_t:CDS:1</fullName>
    </submittedName>
</protein>
<comment type="caution">
    <text evidence="1">The sequence shown here is derived from an EMBL/GenBank/DDBJ whole genome shotgun (WGS) entry which is preliminary data.</text>
</comment>
<gene>
    <name evidence="1" type="ORF">RPERSI_LOCUS23105</name>
</gene>
<feature type="non-terminal residue" evidence="1">
    <location>
        <position position="1"/>
    </location>
</feature>
<sequence>KMQLIDQTFRNSVVDFISSIQLIDQTMKHLEITLQHLYMNNWLRHRLEDIPNYDVKFLTLYKYWLNSYGQFLCYNDERIWLYIL</sequence>
<proteinExistence type="predicted"/>
<keyword evidence="2" id="KW-1185">Reference proteome</keyword>
<name>A0ACA9RVD1_9GLOM</name>
<evidence type="ECO:0000313" key="1">
    <source>
        <dbReference type="EMBL" id="CAG8810548.1"/>
    </source>
</evidence>
<reference evidence="1" key="1">
    <citation type="submission" date="2021-06" db="EMBL/GenBank/DDBJ databases">
        <authorList>
            <person name="Kallberg Y."/>
            <person name="Tangrot J."/>
            <person name="Rosling A."/>
        </authorList>
    </citation>
    <scope>NUCLEOTIDE SEQUENCE</scope>
    <source>
        <strain evidence="1">MA461A</strain>
    </source>
</reference>
<dbReference type="Proteomes" id="UP000789920">
    <property type="component" value="Unassembled WGS sequence"/>
</dbReference>
<accession>A0ACA9RVD1</accession>
<organism evidence="1 2">
    <name type="scientific">Racocetra persica</name>
    <dbReference type="NCBI Taxonomy" id="160502"/>
    <lineage>
        <taxon>Eukaryota</taxon>
        <taxon>Fungi</taxon>
        <taxon>Fungi incertae sedis</taxon>
        <taxon>Mucoromycota</taxon>
        <taxon>Glomeromycotina</taxon>
        <taxon>Glomeromycetes</taxon>
        <taxon>Diversisporales</taxon>
        <taxon>Gigasporaceae</taxon>
        <taxon>Racocetra</taxon>
    </lineage>
</organism>